<keyword evidence="2" id="KW-0238">DNA-binding</keyword>
<keyword evidence="1" id="KW-0805">Transcription regulation</keyword>
<evidence type="ECO:0000313" key="6">
    <source>
        <dbReference type="EMBL" id="HHO73287.1"/>
    </source>
</evidence>
<dbReference type="SMART" id="SM00419">
    <property type="entry name" value="HTH_CRP"/>
    <property type="match status" value="1"/>
</dbReference>
<comment type="caution">
    <text evidence="6">The sequence shown here is derived from an EMBL/GenBank/DDBJ whole genome shotgun (WGS) entry which is preliminary data.</text>
</comment>
<dbReference type="CDD" id="cd00092">
    <property type="entry name" value="HTH_CRP"/>
    <property type="match status" value="1"/>
</dbReference>
<dbReference type="PANTHER" id="PTHR24567">
    <property type="entry name" value="CRP FAMILY TRANSCRIPTIONAL REGULATORY PROTEIN"/>
    <property type="match status" value="1"/>
</dbReference>
<gene>
    <name evidence="6" type="ORF">ENN04_01445</name>
</gene>
<name>A0A7C5SVW3_9AQUI</name>
<dbReference type="SUPFAM" id="SSF46785">
    <property type="entry name" value="Winged helix' DNA-binding domain"/>
    <property type="match status" value="1"/>
</dbReference>
<dbReference type="EMBL" id="DSAC01000018">
    <property type="protein sequence ID" value="HHO73287.1"/>
    <property type="molecule type" value="Genomic_DNA"/>
</dbReference>
<dbReference type="PROSITE" id="PS50042">
    <property type="entry name" value="CNMP_BINDING_3"/>
    <property type="match status" value="1"/>
</dbReference>
<evidence type="ECO:0000256" key="2">
    <source>
        <dbReference type="ARBA" id="ARBA00023125"/>
    </source>
</evidence>
<sequence>MKELGLEKLFPYAEKNFKEDLISFSQPVSLKKGTMVGYPGAVCELVPIVLEGSVKVYFTAENGREIFLYRIGRGETCILTNLSVLKKTPYPAYAVCEEDVLGYVIPAEKANYLFEKYSYWRNFVLDMVVKNVYGLFLVLNELISKRVDRRLVEYIKNNAKGNVIKATHEEIARDIGTAREVVSRLLKELEREGYLEITRGEIRVLKPIP</sequence>
<protein>
    <submittedName>
        <fullName evidence="6">Crp/Fnr family transcriptional regulator</fullName>
    </submittedName>
</protein>
<dbReference type="InterPro" id="IPR018490">
    <property type="entry name" value="cNMP-bd_dom_sf"/>
</dbReference>
<evidence type="ECO:0000256" key="3">
    <source>
        <dbReference type="ARBA" id="ARBA00023163"/>
    </source>
</evidence>
<dbReference type="InterPro" id="IPR036388">
    <property type="entry name" value="WH-like_DNA-bd_sf"/>
</dbReference>
<dbReference type="CDD" id="cd00038">
    <property type="entry name" value="CAP_ED"/>
    <property type="match status" value="1"/>
</dbReference>
<dbReference type="InterPro" id="IPR050397">
    <property type="entry name" value="Env_Response_Regulators"/>
</dbReference>
<dbReference type="PRINTS" id="PR00034">
    <property type="entry name" value="HTHCRP"/>
</dbReference>
<feature type="domain" description="Cyclic nucleotide-binding" evidence="4">
    <location>
        <begin position="9"/>
        <end position="76"/>
    </location>
</feature>
<dbReference type="InterPro" id="IPR014710">
    <property type="entry name" value="RmlC-like_jellyroll"/>
</dbReference>
<organism evidence="6">
    <name type="scientific">Thermocrinis ruber</name>
    <dbReference type="NCBI Taxonomy" id="75906"/>
    <lineage>
        <taxon>Bacteria</taxon>
        <taxon>Pseudomonadati</taxon>
        <taxon>Aquificota</taxon>
        <taxon>Aquificia</taxon>
        <taxon>Aquificales</taxon>
        <taxon>Aquificaceae</taxon>
        <taxon>Thermocrinis</taxon>
    </lineage>
</organism>
<evidence type="ECO:0000259" key="5">
    <source>
        <dbReference type="PROSITE" id="PS51063"/>
    </source>
</evidence>
<feature type="domain" description="HTH crp-type" evidence="5">
    <location>
        <begin position="145"/>
        <end position="208"/>
    </location>
</feature>
<evidence type="ECO:0000259" key="4">
    <source>
        <dbReference type="PROSITE" id="PS50042"/>
    </source>
</evidence>
<dbReference type="PANTHER" id="PTHR24567:SF74">
    <property type="entry name" value="HTH-TYPE TRANSCRIPTIONAL REGULATOR ARCR"/>
    <property type="match status" value="1"/>
</dbReference>
<dbReference type="GO" id="GO:0003677">
    <property type="term" value="F:DNA binding"/>
    <property type="evidence" value="ECO:0007669"/>
    <property type="project" value="UniProtKB-KW"/>
</dbReference>
<dbReference type="Gene3D" id="1.10.10.10">
    <property type="entry name" value="Winged helix-like DNA-binding domain superfamily/Winged helix DNA-binding domain"/>
    <property type="match status" value="1"/>
</dbReference>
<dbReference type="InterPro" id="IPR012318">
    <property type="entry name" value="HTH_CRP"/>
</dbReference>
<dbReference type="Gene3D" id="2.60.120.10">
    <property type="entry name" value="Jelly Rolls"/>
    <property type="match status" value="1"/>
</dbReference>
<dbReference type="GO" id="GO:0003700">
    <property type="term" value="F:DNA-binding transcription factor activity"/>
    <property type="evidence" value="ECO:0007669"/>
    <property type="project" value="TreeGrafter"/>
</dbReference>
<reference evidence="6" key="1">
    <citation type="journal article" date="2020" name="mSystems">
        <title>Genome- and Community-Level Interaction Insights into Carbon Utilization and Element Cycling Functions of Hydrothermarchaeota in Hydrothermal Sediment.</title>
        <authorList>
            <person name="Zhou Z."/>
            <person name="Liu Y."/>
            <person name="Xu W."/>
            <person name="Pan J."/>
            <person name="Luo Z.H."/>
            <person name="Li M."/>
        </authorList>
    </citation>
    <scope>NUCLEOTIDE SEQUENCE [LARGE SCALE GENOMIC DNA]</scope>
    <source>
        <strain evidence="6">SpSt-114</strain>
    </source>
</reference>
<dbReference type="PROSITE" id="PS51063">
    <property type="entry name" value="HTH_CRP_2"/>
    <property type="match status" value="1"/>
</dbReference>
<accession>A0A7C5SVW3</accession>
<dbReference type="Pfam" id="PF00027">
    <property type="entry name" value="cNMP_binding"/>
    <property type="match status" value="1"/>
</dbReference>
<dbReference type="SUPFAM" id="SSF51206">
    <property type="entry name" value="cAMP-binding domain-like"/>
    <property type="match status" value="1"/>
</dbReference>
<dbReference type="InterPro" id="IPR000595">
    <property type="entry name" value="cNMP-bd_dom"/>
</dbReference>
<dbReference type="InterPro" id="IPR036390">
    <property type="entry name" value="WH_DNA-bd_sf"/>
</dbReference>
<proteinExistence type="predicted"/>
<dbReference type="GO" id="GO:0005829">
    <property type="term" value="C:cytosol"/>
    <property type="evidence" value="ECO:0007669"/>
    <property type="project" value="TreeGrafter"/>
</dbReference>
<dbReference type="Pfam" id="PF13545">
    <property type="entry name" value="HTH_Crp_2"/>
    <property type="match status" value="1"/>
</dbReference>
<evidence type="ECO:0000256" key="1">
    <source>
        <dbReference type="ARBA" id="ARBA00023015"/>
    </source>
</evidence>
<keyword evidence="3" id="KW-0804">Transcription</keyword>
<dbReference type="AlphaFoldDB" id="A0A7C5SVW3"/>